<evidence type="ECO:0000259" key="15">
    <source>
        <dbReference type="PROSITE" id="PS50885"/>
    </source>
</evidence>
<dbReference type="SMART" id="SM00091">
    <property type="entry name" value="PAS"/>
    <property type="match status" value="1"/>
</dbReference>
<evidence type="ECO:0000256" key="9">
    <source>
        <dbReference type="ARBA" id="ARBA00022777"/>
    </source>
</evidence>
<dbReference type="GO" id="GO:0005524">
    <property type="term" value="F:ATP binding"/>
    <property type="evidence" value="ECO:0007669"/>
    <property type="project" value="UniProtKB-KW"/>
</dbReference>
<dbReference type="Proteomes" id="UP000706172">
    <property type="component" value="Unassembled WGS sequence"/>
</dbReference>
<dbReference type="InterPro" id="IPR005467">
    <property type="entry name" value="His_kinase_dom"/>
</dbReference>
<evidence type="ECO:0000256" key="8">
    <source>
        <dbReference type="ARBA" id="ARBA00022741"/>
    </source>
</evidence>
<dbReference type="InterPro" id="IPR003594">
    <property type="entry name" value="HATPase_dom"/>
</dbReference>
<dbReference type="Gene3D" id="3.30.565.10">
    <property type="entry name" value="Histidine kinase-like ATPase, C-terminal domain"/>
    <property type="match status" value="1"/>
</dbReference>
<evidence type="ECO:0000256" key="7">
    <source>
        <dbReference type="ARBA" id="ARBA00022692"/>
    </source>
</evidence>
<dbReference type="CDD" id="cd00075">
    <property type="entry name" value="HATPase"/>
    <property type="match status" value="1"/>
</dbReference>
<dbReference type="SMART" id="SM00388">
    <property type="entry name" value="HisKA"/>
    <property type="match status" value="1"/>
</dbReference>
<dbReference type="InterPro" id="IPR029151">
    <property type="entry name" value="Sensor-like_sf"/>
</dbReference>
<dbReference type="InterPro" id="IPR000014">
    <property type="entry name" value="PAS"/>
</dbReference>
<comment type="catalytic activity">
    <reaction evidence="1">
        <text>ATP + protein L-histidine = ADP + protein N-phospho-L-histidine.</text>
        <dbReference type="EC" id="2.7.13.3"/>
    </reaction>
</comment>
<dbReference type="SUPFAM" id="SSF55874">
    <property type="entry name" value="ATPase domain of HSP90 chaperone/DNA topoisomerase II/histidine kinase"/>
    <property type="match status" value="1"/>
</dbReference>
<dbReference type="PANTHER" id="PTHR43065:SF10">
    <property type="entry name" value="PEROXIDE STRESS-ACTIVATED HISTIDINE KINASE MAK3"/>
    <property type="match status" value="1"/>
</dbReference>
<evidence type="ECO:0000256" key="5">
    <source>
        <dbReference type="ARBA" id="ARBA00022553"/>
    </source>
</evidence>
<evidence type="ECO:0000259" key="14">
    <source>
        <dbReference type="PROSITE" id="PS50109"/>
    </source>
</evidence>
<evidence type="ECO:0000256" key="10">
    <source>
        <dbReference type="ARBA" id="ARBA00022840"/>
    </source>
</evidence>
<comment type="subcellular location">
    <subcellularLocation>
        <location evidence="2">Cell membrane</location>
        <topology evidence="2">Multi-pass membrane protein</topology>
    </subcellularLocation>
</comment>
<evidence type="ECO:0000256" key="12">
    <source>
        <dbReference type="ARBA" id="ARBA00023012"/>
    </source>
</evidence>
<proteinExistence type="predicted"/>
<reference evidence="16" key="1">
    <citation type="submission" date="2020-07" db="EMBL/GenBank/DDBJ databases">
        <title>Severe corrosion of carbon steel in oil field produced water can be linked to methanogenic archaea containing a special type of NiFe hydrogenase.</title>
        <authorList>
            <person name="Lahme S."/>
            <person name="Mand J."/>
            <person name="Longwell J."/>
            <person name="Smith R."/>
            <person name="Enning D."/>
        </authorList>
    </citation>
    <scope>NUCLEOTIDE SEQUENCE</scope>
    <source>
        <strain evidence="16">MIC098Bin6</strain>
    </source>
</reference>
<accession>A0A931CV60</accession>
<dbReference type="SUPFAM" id="SSF55785">
    <property type="entry name" value="PYP-like sensor domain (PAS domain)"/>
    <property type="match status" value="1"/>
</dbReference>
<dbReference type="Gene3D" id="3.30.450.20">
    <property type="entry name" value="PAS domain"/>
    <property type="match status" value="1"/>
</dbReference>
<dbReference type="SUPFAM" id="SSF103190">
    <property type="entry name" value="Sensory domain-like"/>
    <property type="match status" value="1"/>
</dbReference>
<sequence>MLISSLMLILLLGTLALVLGSLQTRTIQGRIEKQGLDIARNLAAVSRDHFITYNYMALEKLANQVVDISDILYVVFYDKEGRVAGYSRRPDLQNRILTDEISRKAMVATTPLVVTQNQKNSGRPVLHVAVPVILPDSQARWGTIRVCLSLGLMHQQIRQTRWIIGLLGVIALGAGILISNWTAQRVTRPLEKLAATTMDAAKQDLTFQVSLGTRDEVEILAANFSFMIQEILVQKKKLEEQLQEIRRWQQYTEKVLVTMGDGLLAIDMAGRVTTVNPAARRILEIPEDRPVRSKPVWDLMDPGSQMAGYIREVLADPSVEKQRELGAYAGKNEPVILVNAGVLETRQKASREIIFSLTDITALKRLEAQVRQAQRLADLGILAAGMAHEIRNPLSAIKTFVALLPKKLKKPGFLEKFQQTVPREINRLNTLIEEMLELSRPPRYRLKPTDIRALVTHCTTLLETDFNGRDIFFQADLPDDPAWVQADADQLEKAFINLLQNGAQAMPGGGTLQVSVFPDQDHMVLEFRDTGHGMSPEMVDNIFNPFFTTKAKGTGLGLAITHKVITEHGGRISVTSREHAGTCFTVRLPGIDPVRLSLPSDPTSDPGP</sequence>
<dbReference type="SUPFAM" id="SSF47384">
    <property type="entry name" value="Homodimeric domain of signal transducing histidine kinase"/>
    <property type="match status" value="1"/>
</dbReference>
<keyword evidence="9" id="KW-0418">Kinase</keyword>
<dbReference type="CDD" id="cd00130">
    <property type="entry name" value="PAS"/>
    <property type="match status" value="1"/>
</dbReference>
<dbReference type="Pfam" id="PF08448">
    <property type="entry name" value="PAS_4"/>
    <property type="match status" value="1"/>
</dbReference>
<organism evidence="16 17">
    <name type="scientific">Desulfotignum balticum</name>
    <dbReference type="NCBI Taxonomy" id="115781"/>
    <lineage>
        <taxon>Bacteria</taxon>
        <taxon>Pseudomonadati</taxon>
        <taxon>Thermodesulfobacteriota</taxon>
        <taxon>Desulfobacteria</taxon>
        <taxon>Desulfobacterales</taxon>
        <taxon>Desulfobacteraceae</taxon>
        <taxon>Desulfotignum</taxon>
    </lineage>
</organism>
<keyword evidence="12" id="KW-0902">Two-component regulatory system</keyword>
<keyword evidence="7 13" id="KW-0812">Transmembrane</keyword>
<dbReference type="Pfam" id="PF00512">
    <property type="entry name" value="HisKA"/>
    <property type="match status" value="1"/>
</dbReference>
<dbReference type="AlphaFoldDB" id="A0A931CV60"/>
<feature type="domain" description="HAMP" evidence="15">
    <location>
        <begin position="184"/>
        <end position="236"/>
    </location>
</feature>
<keyword evidence="11 13" id="KW-1133">Transmembrane helix</keyword>
<evidence type="ECO:0000313" key="16">
    <source>
        <dbReference type="EMBL" id="MBG0779321.1"/>
    </source>
</evidence>
<dbReference type="Pfam" id="PF00672">
    <property type="entry name" value="HAMP"/>
    <property type="match status" value="1"/>
</dbReference>
<evidence type="ECO:0000256" key="13">
    <source>
        <dbReference type="SAM" id="Phobius"/>
    </source>
</evidence>
<evidence type="ECO:0000256" key="4">
    <source>
        <dbReference type="ARBA" id="ARBA00022475"/>
    </source>
</evidence>
<dbReference type="PRINTS" id="PR00344">
    <property type="entry name" value="BCTRLSENSOR"/>
</dbReference>
<name>A0A931CV60_9BACT</name>
<dbReference type="SMART" id="SM00304">
    <property type="entry name" value="HAMP"/>
    <property type="match status" value="1"/>
</dbReference>
<dbReference type="CDD" id="cd00082">
    <property type="entry name" value="HisKA"/>
    <property type="match status" value="1"/>
</dbReference>
<dbReference type="InterPro" id="IPR035965">
    <property type="entry name" value="PAS-like_dom_sf"/>
</dbReference>
<dbReference type="Pfam" id="PF02518">
    <property type="entry name" value="HATPase_c"/>
    <property type="match status" value="1"/>
</dbReference>
<keyword evidence="5" id="KW-0597">Phosphoprotein</keyword>
<gene>
    <name evidence="16" type="ORF">H0S81_05280</name>
</gene>
<dbReference type="InterPro" id="IPR003661">
    <property type="entry name" value="HisK_dim/P_dom"/>
</dbReference>
<dbReference type="SUPFAM" id="SSF158472">
    <property type="entry name" value="HAMP domain-like"/>
    <property type="match status" value="1"/>
</dbReference>
<evidence type="ECO:0000256" key="11">
    <source>
        <dbReference type="ARBA" id="ARBA00022989"/>
    </source>
</evidence>
<evidence type="ECO:0000313" key="17">
    <source>
        <dbReference type="Proteomes" id="UP000706172"/>
    </source>
</evidence>
<keyword evidence="13" id="KW-0472">Membrane</keyword>
<keyword evidence="4" id="KW-1003">Cell membrane</keyword>
<evidence type="ECO:0000256" key="1">
    <source>
        <dbReference type="ARBA" id="ARBA00000085"/>
    </source>
</evidence>
<protein>
    <recommendedName>
        <fullName evidence="3">histidine kinase</fullName>
        <ecNumber evidence="3">2.7.13.3</ecNumber>
    </recommendedName>
</protein>
<dbReference type="PROSITE" id="PS50885">
    <property type="entry name" value="HAMP"/>
    <property type="match status" value="1"/>
</dbReference>
<feature type="domain" description="Histidine kinase" evidence="14">
    <location>
        <begin position="385"/>
        <end position="592"/>
    </location>
</feature>
<dbReference type="InterPro" id="IPR013656">
    <property type="entry name" value="PAS_4"/>
</dbReference>
<keyword evidence="10" id="KW-0067">ATP-binding</keyword>
<evidence type="ECO:0000256" key="2">
    <source>
        <dbReference type="ARBA" id="ARBA00004651"/>
    </source>
</evidence>
<dbReference type="PROSITE" id="PS50109">
    <property type="entry name" value="HIS_KIN"/>
    <property type="match status" value="1"/>
</dbReference>
<dbReference type="EMBL" id="JACCQK010000278">
    <property type="protein sequence ID" value="MBG0779321.1"/>
    <property type="molecule type" value="Genomic_DNA"/>
</dbReference>
<dbReference type="GO" id="GO:0005886">
    <property type="term" value="C:plasma membrane"/>
    <property type="evidence" value="ECO:0007669"/>
    <property type="project" value="UniProtKB-SubCell"/>
</dbReference>
<dbReference type="SMART" id="SM00387">
    <property type="entry name" value="HATPase_c"/>
    <property type="match status" value="1"/>
</dbReference>
<dbReference type="CDD" id="cd06225">
    <property type="entry name" value="HAMP"/>
    <property type="match status" value="1"/>
</dbReference>
<feature type="transmembrane region" description="Helical" evidence="13">
    <location>
        <begin position="162"/>
        <end position="183"/>
    </location>
</feature>
<dbReference type="InterPro" id="IPR003660">
    <property type="entry name" value="HAMP_dom"/>
</dbReference>
<keyword evidence="8" id="KW-0547">Nucleotide-binding</keyword>
<dbReference type="PANTHER" id="PTHR43065">
    <property type="entry name" value="SENSOR HISTIDINE KINASE"/>
    <property type="match status" value="1"/>
</dbReference>
<dbReference type="EC" id="2.7.13.3" evidence="3"/>
<dbReference type="InterPro" id="IPR004358">
    <property type="entry name" value="Sig_transdc_His_kin-like_C"/>
</dbReference>
<dbReference type="GO" id="GO:0000155">
    <property type="term" value="F:phosphorelay sensor kinase activity"/>
    <property type="evidence" value="ECO:0007669"/>
    <property type="project" value="InterPro"/>
</dbReference>
<evidence type="ECO:0000256" key="3">
    <source>
        <dbReference type="ARBA" id="ARBA00012438"/>
    </source>
</evidence>
<evidence type="ECO:0000256" key="6">
    <source>
        <dbReference type="ARBA" id="ARBA00022679"/>
    </source>
</evidence>
<dbReference type="InterPro" id="IPR036097">
    <property type="entry name" value="HisK_dim/P_sf"/>
</dbReference>
<dbReference type="Gene3D" id="1.10.287.130">
    <property type="match status" value="1"/>
</dbReference>
<dbReference type="InterPro" id="IPR036890">
    <property type="entry name" value="HATPase_C_sf"/>
</dbReference>
<comment type="caution">
    <text evidence="16">The sequence shown here is derived from an EMBL/GenBank/DDBJ whole genome shotgun (WGS) entry which is preliminary data.</text>
</comment>
<dbReference type="Gene3D" id="6.10.340.10">
    <property type="match status" value="1"/>
</dbReference>
<keyword evidence="6" id="KW-0808">Transferase</keyword>